<sequence>MSSSYLPATTESLDQAQEAKMPSEAISILYRILENPSSSSETLRIKEKAISNLSDLLREENRAEELRSLLTQLRPFFSLIPKAKTAKIVRGIIDAVAKVPGTSDLQISLCKEMVQWTRAEKRTFLRQRVEARLASLLMESKEYSEALALLSSLIKEVRRLDDKLLLVDIELLETRTAANAIYVPPDQQGTIDLQSGILHAEEKDYKTAYSYFYEAFEAFNALEEPRAIYSLKYMLLCKIMVSQADDVAGILSSAKLFETALRDFKAQLEEDPIVHRHLSSLYDTLLEQNLCRLIEPFSRVEIAHIAELIELPVDHVEKKLSQMILDKKFAGTLDQGAGCLIIFDDPKADAIYPATLETISNIGKRIVGSALFLHPSLSTSSDPFVQNFFVVTKLLAESSPVPQDPIPATYPCMYAGDVAIAMGFWFIRAAPTGLQISKLEAQAPPTILANFHLQNGDIELSLQIWRHNDASIHRCIYLTMDSLSSISPSIVHPPANPIRRRHHHHLRRRISVIVHPIHTRRSSLSTFLTLPYSTCGKRSAEISCKSAARSAYGDEDEEREEVERALRLDGAIPGTSNEFVERVSSRAYDMRRNLQQTFDSSSYDVLETNPWRETSKPVYVLTHRENQLCTMKTRRNRSEVERELGMLFSKGGKWRSEIGKHAKQSMASTKFQMLVEDVREGVLVFEDESEAARYCDLLQGGGGGGQGCEGVAEIEASFVFDLCRTMRALAVLFRRGRTPPLPESLKLNLRARKRSLEDQEDLK</sequence>
<dbReference type="SMART" id="SM00088">
    <property type="entry name" value="PINT"/>
    <property type="match status" value="1"/>
</dbReference>
<keyword evidence="5" id="KW-1185">Reference proteome</keyword>
<dbReference type="Gene3D" id="1.25.40.570">
    <property type="match status" value="2"/>
</dbReference>
<dbReference type="InterPro" id="IPR000717">
    <property type="entry name" value="PCI_dom"/>
</dbReference>
<dbReference type="PANTHER" id="PTHR37178">
    <property type="entry name" value="PLANT/PROTEIN"/>
    <property type="match status" value="1"/>
</dbReference>
<dbReference type="PANTHER" id="PTHR37178:SF1">
    <property type="entry name" value="PLANT_PROTEIN"/>
    <property type="match status" value="1"/>
</dbReference>
<dbReference type="SMART" id="SM00753">
    <property type="entry name" value="PAM"/>
    <property type="match status" value="1"/>
</dbReference>
<proteinExistence type="inferred from homology"/>
<name>A0A7J0FJQ1_9ERIC</name>
<evidence type="ECO:0000313" key="4">
    <source>
        <dbReference type="EMBL" id="GFY98399.1"/>
    </source>
</evidence>
<dbReference type="PROSITE" id="PS50250">
    <property type="entry name" value="PCI"/>
    <property type="match status" value="1"/>
</dbReference>
<gene>
    <name evidence="4" type="ORF">Acr_12g0009400</name>
</gene>
<dbReference type="PRINTS" id="PR01412">
    <property type="entry name" value="CCBSBIOGNSIS"/>
</dbReference>
<protein>
    <submittedName>
        <fullName evidence="4">Non-ATPase subunit 9</fullName>
    </submittedName>
</protein>
<feature type="domain" description="PCI" evidence="3">
    <location>
        <begin position="179"/>
        <end position="347"/>
    </location>
</feature>
<dbReference type="InterPro" id="IPR003569">
    <property type="entry name" value="Cyt_c_biogenesis_plant"/>
</dbReference>
<dbReference type="GO" id="GO:0000502">
    <property type="term" value="C:proteasome complex"/>
    <property type="evidence" value="ECO:0007669"/>
    <property type="project" value="UniProtKB-KW"/>
</dbReference>
<dbReference type="Pfam" id="PF01399">
    <property type="entry name" value="PCI"/>
    <property type="match status" value="1"/>
</dbReference>
<organism evidence="4 5">
    <name type="scientific">Actinidia rufa</name>
    <dbReference type="NCBI Taxonomy" id="165716"/>
    <lineage>
        <taxon>Eukaryota</taxon>
        <taxon>Viridiplantae</taxon>
        <taxon>Streptophyta</taxon>
        <taxon>Embryophyta</taxon>
        <taxon>Tracheophyta</taxon>
        <taxon>Spermatophyta</taxon>
        <taxon>Magnoliopsida</taxon>
        <taxon>eudicotyledons</taxon>
        <taxon>Gunneridae</taxon>
        <taxon>Pentapetalae</taxon>
        <taxon>asterids</taxon>
        <taxon>Ericales</taxon>
        <taxon>Actinidiaceae</taxon>
        <taxon>Actinidia</taxon>
    </lineage>
</organism>
<reference evidence="4 5" key="1">
    <citation type="submission" date="2019-07" db="EMBL/GenBank/DDBJ databases">
        <title>De Novo Assembly of kiwifruit Actinidia rufa.</title>
        <authorList>
            <person name="Sugita-Konishi S."/>
            <person name="Sato K."/>
            <person name="Mori E."/>
            <person name="Abe Y."/>
            <person name="Kisaki G."/>
            <person name="Hamano K."/>
            <person name="Suezawa K."/>
            <person name="Otani M."/>
            <person name="Fukuda T."/>
            <person name="Manabe T."/>
            <person name="Gomi K."/>
            <person name="Tabuchi M."/>
            <person name="Akimitsu K."/>
            <person name="Kataoka I."/>
        </authorList>
    </citation>
    <scope>NUCLEOTIDE SEQUENCE [LARGE SCALE GENOMIC DNA]</scope>
    <source>
        <strain evidence="5">cv. Fuchu</strain>
    </source>
</reference>
<dbReference type="InterPro" id="IPR036390">
    <property type="entry name" value="WH_DNA-bd_sf"/>
</dbReference>
<evidence type="ECO:0000259" key="3">
    <source>
        <dbReference type="PROSITE" id="PS50250"/>
    </source>
</evidence>
<evidence type="ECO:0000256" key="1">
    <source>
        <dbReference type="ARBA" id="ARBA00007454"/>
    </source>
</evidence>
<accession>A0A7J0FJQ1</accession>
<comment type="caution">
    <text evidence="4">The sequence shown here is derived from an EMBL/GenBank/DDBJ whole genome shotgun (WGS) entry which is preliminary data.</text>
</comment>
<dbReference type="OrthoDB" id="1418352at2759"/>
<dbReference type="InterPro" id="IPR040773">
    <property type="entry name" value="Rpn6_N"/>
</dbReference>
<dbReference type="SUPFAM" id="SSF46785">
    <property type="entry name" value="Winged helix' DNA-binding domain"/>
    <property type="match status" value="1"/>
</dbReference>
<evidence type="ECO:0000256" key="2">
    <source>
        <dbReference type="ARBA" id="ARBA00022942"/>
    </source>
</evidence>
<dbReference type="AlphaFoldDB" id="A0A7J0FJQ1"/>
<dbReference type="GO" id="GO:0017004">
    <property type="term" value="P:cytochrome complex assembly"/>
    <property type="evidence" value="ECO:0007669"/>
    <property type="project" value="InterPro"/>
</dbReference>
<dbReference type="GO" id="GO:0016020">
    <property type="term" value="C:membrane"/>
    <property type="evidence" value="ECO:0007669"/>
    <property type="project" value="InterPro"/>
</dbReference>
<dbReference type="GO" id="GO:0015232">
    <property type="term" value="F:heme transmembrane transporter activity"/>
    <property type="evidence" value="ECO:0007669"/>
    <property type="project" value="InterPro"/>
</dbReference>
<dbReference type="Pfam" id="PF18055">
    <property type="entry name" value="RPN6_N"/>
    <property type="match status" value="1"/>
</dbReference>
<evidence type="ECO:0000313" key="5">
    <source>
        <dbReference type="Proteomes" id="UP000585474"/>
    </source>
</evidence>
<dbReference type="Proteomes" id="UP000585474">
    <property type="component" value="Unassembled WGS sequence"/>
</dbReference>
<keyword evidence="2" id="KW-0647">Proteasome</keyword>
<dbReference type="EMBL" id="BJWL01000012">
    <property type="protein sequence ID" value="GFY98399.1"/>
    <property type="molecule type" value="Genomic_DNA"/>
</dbReference>
<comment type="similarity">
    <text evidence="1">Belongs to the proteasome subunit S9 family.</text>
</comment>